<dbReference type="GO" id="GO:0032259">
    <property type="term" value="P:methylation"/>
    <property type="evidence" value="ECO:0007669"/>
    <property type="project" value="UniProtKB-KW"/>
</dbReference>
<evidence type="ECO:0000313" key="6">
    <source>
        <dbReference type="Proteomes" id="UP001500784"/>
    </source>
</evidence>
<accession>A0ABN2PAG5</accession>
<comment type="similarity">
    <text evidence="1">Belongs to the methyltransferase superfamily.</text>
</comment>
<comment type="caution">
    <text evidence="5">The sequence shown here is derived from an EMBL/GenBank/DDBJ whole genome shotgun (WGS) entry which is preliminary data.</text>
</comment>
<dbReference type="GO" id="GO:0008168">
    <property type="term" value="F:methyltransferase activity"/>
    <property type="evidence" value="ECO:0007669"/>
    <property type="project" value="UniProtKB-KW"/>
</dbReference>
<evidence type="ECO:0000256" key="2">
    <source>
        <dbReference type="ARBA" id="ARBA00022603"/>
    </source>
</evidence>
<organism evidence="5 6">
    <name type="scientific">Arthrobacter gandavensis</name>
    <dbReference type="NCBI Taxonomy" id="169960"/>
    <lineage>
        <taxon>Bacteria</taxon>
        <taxon>Bacillati</taxon>
        <taxon>Actinomycetota</taxon>
        <taxon>Actinomycetes</taxon>
        <taxon>Micrococcales</taxon>
        <taxon>Micrococcaceae</taxon>
        <taxon>Arthrobacter</taxon>
    </lineage>
</organism>
<dbReference type="Gene3D" id="3.40.50.150">
    <property type="entry name" value="Vaccinia Virus protein VP39"/>
    <property type="match status" value="1"/>
</dbReference>
<dbReference type="SUPFAM" id="SSF53335">
    <property type="entry name" value="S-adenosyl-L-methionine-dependent methyltransferases"/>
    <property type="match status" value="1"/>
</dbReference>
<keyword evidence="6" id="KW-1185">Reference proteome</keyword>
<dbReference type="EMBL" id="BAAALV010000002">
    <property type="protein sequence ID" value="GAA1914302.1"/>
    <property type="molecule type" value="Genomic_DNA"/>
</dbReference>
<dbReference type="RefSeq" id="WP_152226917.1">
    <property type="nucleotide sequence ID" value="NZ_BAAALV010000002.1"/>
</dbReference>
<dbReference type="PANTHER" id="PTHR44942:SF4">
    <property type="entry name" value="METHYLTRANSFERASE TYPE 11 DOMAIN-CONTAINING PROTEIN"/>
    <property type="match status" value="1"/>
</dbReference>
<keyword evidence="2 5" id="KW-0489">Methyltransferase</keyword>
<dbReference type="InterPro" id="IPR029063">
    <property type="entry name" value="SAM-dependent_MTases_sf"/>
</dbReference>
<reference evidence="5 6" key="1">
    <citation type="journal article" date="2019" name="Int. J. Syst. Evol. Microbiol.">
        <title>The Global Catalogue of Microorganisms (GCM) 10K type strain sequencing project: providing services to taxonomists for standard genome sequencing and annotation.</title>
        <authorList>
            <consortium name="The Broad Institute Genomics Platform"/>
            <consortium name="The Broad Institute Genome Sequencing Center for Infectious Disease"/>
            <person name="Wu L."/>
            <person name="Ma J."/>
        </authorList>
    </citation>
    <scope>NUCLEOTIDE SEQUENCE [LARGE SCALE GENOMIC DNA]</scope>
    <source>
        <strain evidence="5 6">JCM 13316</strain>
    </source>
</reference>
<sequence>MASSGPRLDGLRRRQLGGSYRTGAEHYDRIRPGYPDAAVDWLFDVPPLAGRPAASVSVADIGAGTGKYTAALVSAGFKVHAVDPSADMLAQLSRSLPNVPATQGTAERTGLPDASFDAVTVAQAWHWCDPAASSAEFARILTPNGFAGLVWNQLDVNVPWVHRFSRIIHAGDVLRPGFRPELGPELELEEFHTTSWSLAMTPEDLAELAKSRAYYLSASETTRAKVLANLSWYLYEHLGHAPGEELQLPYLTFTWRAVRAQANQPG</sequence>
<evidence type="ECO:0000256" key="3">
    <source>
        <dbReference type="ARBA" id="ARBA00022679"/>
    </source>
</evidence>
<feature type="domain" description="Methyltransferase type 11" evidence="4">
    <location>
        <begin position="60"/>
        <end position="146"/>
    </location>
</feature>
<evidence type="ECO:0000259" key="4">
    <source>
        <dbReference type="Pfam" id="PF08241"/>
    </source>
</evidence>
<dbReference type="Pfam" id="PF08241">
    <property type="entry name" value="Methyltransf_11"/>
    <property type="match status" value="1"/>
</dbReference>
<name>A0ABN2PAG5_9MICC</name>
<dbReference type="Proteomes" id="UP001500784">
    <property type="component" value="Unassembled WGS sequence"/>
</dbReference>
<keyword evidence="3" id="KW-0808">Transferase</keyword>
<dbReference type="CDD" id="cd02440">
    <property type="entry name" value="AdoMet_MTases"/>
    <property type="match status" value="1"/>
</dbReference>
<dbReference type="InterPro" id="IPR051052">
    <property type="entry name" value="Diverse_substrate_MTase"/>
</dbReference>
<evidence type="ECO:0000313" key="5">
    <source>
        <dbReference type="EMBL" id="GAA1914302.1"/>
    </source>
</evidence>
<proteinExistence type="inferred from homology"/>
<protein>
    <submittedName>
        <fullName evidence="5">Class I SAM-dependent methyltransferase</fullName>
    </submittedName>
</protein>
<gene>
    <name evidence="5" type="ORF">GCM10009688_19060</name>
</gene>
<dbReference type="PANTHER" id="PTHR44942">
    <property type="entry name" value="METHYLTRANSF_11 DOMAIN-CONTAINING PROTEIN"/>
    <property type="match status" value="1"/>
</dbReference>
<dbReference type="InterPro" id="IPR013216">
    <property type="entry name" value="Methyltransf_11"/>
</dbReference>
<evidence type="ECO:0000256" key="1">
    <source>
        <dbReference type="ARBA" id="ARBA00008361"/>
    </source>
</evidence>